<evidence type="ECO:0000256" key="3">
    <source>
        <dbReference type="ARBA" id="ARBA00023002"/>
    </source>
</evidence>
<evidence type="ECO:0000256" key="2">
    <source>
        <dbReference type="ARBA" id="ARBA00022827"/>
    </source>
</evidence>
<dbReference type="GO" id="GO:0016491">
    <property type="term" value="F:oxidoreductase activity"/>
    <property type="evidence" value="ECO:0007669"/>
    <property type="project" value="UniProtKB-KW"/>
</dbReference>
<feature type="signal peptide" evidence="4">
    <location>
        <begin position="1"/>
        <end position="19"/>
    </location>
</feature>
<gene>
    <name evidence="5" type="ORF">L211DRAFT_821758</name>
</gene>
<dbReference type="PANTHER" id="PTHR23023">
    <property type="entry name" value="DIMETHYLANILINE MONOOXYGENASE"/>
    <property type="match status" value="1"/>
</dbReference>
<dbReference type="InterPro" id="IPR036188">
    <property type="entry name" value="FAD/NAD-bd_sf"/>
</dbReference>
<dbReference type="AlphaFoldDB" id="A0A3N4LSH3"/>
<dbReference type="EMBL" id="ML121536">
    <property type="protein sequence ID" value="RPB25864.1"/>
    <property type="molecule type" value="Genomic_DNA"/>
</dbReference>
<keyword evidence="3" id="KW-0560">Oxidoreductase</keyword>
<evidence type="ECO:0000313" key="5">
    <source>
        <dbReference type="EMBL" id="RPB25864.1"/>
    </source>
</evidence>
<protein>
    <submittedName>
        <fullName evidence="5">FAD/NAD(P)-binding domain-containing protein</fullName>
    </submittedName>
</protein>
<evidence type="ECO:0000256" key="4">
    <source>
        <dbReference type="SAM" id="SignalP"/>
    </source>
</evidence>
<feature type="chain" id="PRO_5018244221" evidence="4">
    <location>
        <begin position="20"/>
        <end position="598"/>
    </location>
</feature>
<sequence length="598" mass="66600">MSGSKVIIIGSGFFGLAAARTYMKVDPLIKLTILEAESSVGGTWCRDRIFPTLTAQQPVGAYEYPDFQLIPEGQSENVGTHGNVAPGQRLCEYLETFARNEGIFEKIHFNTKVIEVKKLGTTEDPHGWGIYVQNGTQGADSTPDYICDKLIVATGQTSEELIPHITGIETASLPVIHSKYLGKSYEKIATNTSRITVYGGGKSALDAVYMSAKLGKRVDWVIRPDEVGTGLAYFAPAVSLGQNAYDFISSRYAGKHHPSLLATDDWWYKFYHSGACAIGYWFSGFYWKFMSKYLWNSMGYNRSENGKKLIPILKHEDRLCWWVNKSPGIVTQPELIDWIHKGELITVHRATIKSISSNSIELVSAPSSGLVPSDLPSDALILCTGYKPFSPIFSHSSTLAASLGLPTPLASLPLQVAEKWAPLTAAAEDRISMLFPRLASAPPIEVAPRKTSPCRLYRSAVPTEYIRHNDQTLVFVGMAAIADMGTFSQLSALWAVAWLSGKLKPLENQTMDDIERQVAEQSIWPVRRYLNAGVALPTFFMYESLPIFDTIMKDLGLNPYRKGGWWNENFQPYRPRDYKGIVEQWMSKEGLLATERVY</sequence>
<dbReference type="SUPFAM" id="SSF51905">
    <property type="entry name" value="FAD/NAD(P)-binding domain"/>
    <property type="match status" value="2"/>
</dbReference>
<dbReference type="STRING" id="1051890.A0A3N4LSH3"/>
<name>A0A3N4LSH3_9PEZI</name>
<dbReference type="Pfam" id="PF13738">
    <property type="entry name" value="Pyr_redox_3"/>
    <property type="match status" value="1"/>
</dbReference>
<evidence type="ECO:0000256" key="1">
    <source>
        <dbReference type="ARBA" id="ARBA00022630"/>
    </source>
</evidence>
<dbReference type="PRINTS" id="PR00368">
    <property type="entry name" value="FADPNR"/>
</dbReference>
<dbReference type="Gene3D" id="3.50.50.60">
    <property type="entry name" value="FAD/NAD(P)-binding domain"/>
    <property type="match status" value="1"/>
</dbReference>
<dbReference type="OrthoDB" id="2915840at2759"/>
<reference evidence="5 6" key="1">
    <citation type="journal article" date="2018" name="Nat. Ecol. Evol.">
        <title>Pezizomycetes genomes reveal the molecular basis of ectomycorrhizal truffle lifestyle.</title>
        <authorList>
            <person name="Murat C."/>
            <person name="Payen T."/>
            <person name="Noel B."/>
            <person name="Kuo A."/>
            <person name="Morin E."/>
            <person name="Chen J."/>
            <person name="Kohler A."/>
            <person name="Krizsan K."/>
            <person name="Balestrini R."/>
            <person name="Da Silva C."/>
            <person name="Montanini B."/>
            <person name="Hainaut M."/>
            <person name="Levati E."/>
            <person name="Barry K.W."/>
            <person name="Belfiori B."/>
            <person name="Cichocki N."/>
            <person name="Clum A."/>
            <person name="Dockter R.B."/>
            <person name="Fauchery L."/>
            <person name="Guy J."/>
            <person name="Iotti M."/>
            <person name="Le Tacon F."/>
            <person name="Lindquist E.A."/>
            <person name="Lipzen A."/>
            <person name="Malagnac F."/>
            <person name="Mello A."/>
            <person name="Molinier V."/>
            <person name="Miyauchi S."/>
            <person name="Poulain J."/>
            <person name="Riccioni C."/>
            <person name="Rubini A."/>
            <person name="Sitrit Y."/>
            <person name="Splivallo R."/>
            <person name="Traeger S."/>
            <person name="Wang M."/>
            <person name="Zifcakova L."/>
            <person name="Wipf D."/>
            <person name="Zambonelli A."/>
            <person name="Paolocci F."/>
            <person name="Nowrousian M."/>
            <person name="Ottonello S."/>
            <person name="Baldrian P."/>
            <person name="Spatafora J.W."/>
            <person name="Henrissat B."/>
            <person name="Nagy L.G."/>
            <person name="Aury J.M."/>
            <person name="Wincker P."/>
            <person name="Grigoriev I.V."/>
            <person name="Bonfante P."/>
            <person name="Martin F.M."/>
        </authorList>
    </citation>
    <scope>NUCLEOTIDE SEQUENCE [LARGE SCALE GENOMIC DNA]</scope>
    <source>
        <strain evidence="5 6">ATCC MYA-4762</strain>
    </source>
</reference>
<dbReference type="InParanoid" id="A0A3N4LSH3"/>
<organism evidence="5 6">
    <name type="scientific">Terfezia boudieri ATCC MYA-4762</name>
    <dbReference type="NCBI Taxonomy" id="1051890"/>
    <lineage>
        <taxon>Eukaryota</taxon>
        <taxon>Fungi</taxon>
        <taxon>Dikarya</taxon>
        <taxon>Ascomycota</taxon>
        <taxon>Pezizomycotina</taxon>
        <taxon>Pezizomycetes</taxon>
        <taxon>Pezizales</taxon>
        <taxon>Pezizaceae</taxon>
        <taxon>Terfezia</taxon>
    </lineage>
</organism>
<dbReference type="InterPro" id="IPR050346">
    <property type="entry name" value="FMO-like"/>
</dbReference>
<proteinExistence type="predicted"/>
<keyword evidence="1" id="KW-0285">Flavoprotein</keyword>
<keyword evidence="6" id="KW-1185">Reference proteome</keyword>
<evidence type="ECO:0000313" key="6">
    <source>
        <dbReference type="Proteomes" id="UP000267821"/>
    </source>
</evidence>
<accession>A0A3N4LSH3</accession>
<keyword evidence="4" id="KW-0732">Signal</keyword>
<keyword evidence="2" id="KW-0274">FAD</keyword>
<dbReference type="Proteomes" id="UP000267821">
    <property type="component" value="Unassembled WGS sequence"/>
</dbReference>